<protein>
    <recommendedName>
        <fullName evidence="3">Sulfotransferase domain-containing protein</fullName>
    </recommendedName>
</protein>
<dbReference type="Proteomes" id="UP000001036">
    <property type="component" value="Chromosome"/>
</dbReference>
<proteinExistence type="predicted"/>
<evidence type="ECO:0008006" key="3">
    <source>
        <dbReference type="Google" id="ProtNLM"/>
    </source>
</evidence>
<evidence type="ECO:0000313" key="1">
    <source>
        <dbReference type="EMBL" id="ACE85871.1"/>
    </source>
</evidence>
<organism evidence="1 2">
    <name type="scientific">Cellvibrio japonicus (strain Ueda107)</name>
    <name type="common">Pseudomonas fluorescens subsp. cellulosa</name>
    <dbReference type="NCBI Taxonomy" id="498211"/>
    <lineage>
        <taxon>Bacteria</taxon>
        <taxon>Pseudomonadati</taxon>
        <taxon>Pseudomonadota</taxon>
        <taxon>Gammaproteobacteria</taxon>
        <taxon>Cellvibrionales</taxon>
        <taxon>Cellvibrionaceae</taxon>
        <taxon>Cellvibrio</taxon>
    </lineage>
</organism>
<keyword evidence="2" id="KW-1185">Reference proteome</keyword>
<dbReference type="Gene3D" id="3.40.50.300">
    <property type="entry name" value="P-loop containing nucleotide triphosphate hydrolases"/>
    <property type="match status" value="1"/>
</dbReference>
<dbReference type="HOGENOM" id="CLU_055103_0_0_6"/>
<accession>B3PE91</accession>
<dbReference type="AlphaFoldDB" id="B3PE91"/>
<reference evidence="1 2" key="1">
    <citation type="journal article" date="2008" name="J. Bacteriol.">
        <title>Insights into plant cell wall degradation from the genome sequence of the soil bacterium Cellvibrio japonicus.</title>
        <authorList>
            <person name="Deboy R.T."/>
            <person name="Mongodin E.F."/>
            <person name="Fouts D.E."/>
            <person name="Tailford L.E."/>
            <person name="Khouri H."/>
            <person name="Emerson J.B."/>
            <person name="Mohamoud Y."/>
            <person name="Watkins K."/>
            <person name="Henrissat B."/>
            <person name="Gilbert H.J."/>
            <person name="Nelson K.E."/>
        </authorList>
    </citation>
    <scope>NUCLEOTIDE SEQUENCE [LARGE SCALE GENOMIC DNA]</scope>
    <source>
        <strain evidence="1 2">Ueda107</strain>
    </source>
</reference>
<dbReference type="eggNOG" id="COG1917">
    <property type="taxonomic scope" value="Bacteria"/>
</dbReference>
<gene>
    <name evidence="1" type="ordered locus">CJA_1601</name>
</gene>
<sequence>MLRACQSLTTFAEVLRYLKDWFQASALSDDHFLAQLNQCNRQLLDIPYEQLRGCWLPYRYEKSRGCLHWCLPQGPAVEPFQDDTIGRYRQSILNVILQPKTSLEAVLVQPVDVDLWQPCGFIFHLSRCGSTLLSGCAVQLDSVQILSESPLLTEVLLDDSLDAAQQQRLLPRLVDLQAAPFPDRPQLVIKWNAWDMLRWALIRQTFPQVPCVLLVRNPVEVLASHQKMAGRHMSGDPAMRVFDKVFDTCGMGILAFRIAVLQRLMTAMYEVLQQGPSTDIQLVDYTQLNIHTIIQLLQSWGEDIDAATCARIQQRLQLNAKFPAQAFVADVQQKHSVFDEQQTAQINRHLMPVYQALHQNESLDPGESVGERFDVFL</sequence>
<name>B3PE91_CELJU</name>
<dbReference type="SUPFAM" id="SSF52540">
    <property type="entry name" value="P-loop containing nucleoside triphosphate hydrolases"/>
    <property type="match status" value="1"/>
</dbReference>
<dbReference type="InterPro" id="IPR027417">
    <property type="entry name" value="P-loop_NTPase"/>
</dbReference>
<dbReference type="KEGG" id="cja:CJA_1601"/>
<dbReference type="EMBL" id="CP000934">
    <property type="protein sequence ID" value="ACE85871.1"/>
    <property type="molecule type" value="Genomic_DNA"/>
</dbReference>
<dbReference type="STRING" id="498211.CJA_1601"/>
<evidence type="ECO:0000313" key="2">
    <source>
        <dbReference type="Proteomes" id="UP000001036"/>
    </source>
</evidence>